<dbReference type="Pfam" id="PF22570">
    <property type="entry name" value="LiaF-TM"/>
    <property type="match status" value="1"/>
</dbReference>
<dbReference type="EMBL" id="FNPI01000006">
    <property type="protein sequence ID" value="SDZ12561.1"/>
    <property type="molecule type" value="Genomic_DNA"/>
</dbReference>
<feature type="domain" description="LiaF transmembrane" evidence="3">
    <location>
        <begin position="11"/>
        <end position="65"/>
    </location>
</feature>
<organism evidence="4 5">
    <name type="scientific">Evansella caseinilytica</name>
    <dbReference type="NCBI Taxonomy" id="1503961"/>
    <lineage>
        <taxon>Bacteria</taxon>
        <taxon>Bacillati</taxon>
        <taxon>Bacillota</taxon>
        <taxon>Bacilli</taxon>
        <taxon>Bacillales</taxon>
        <taxon>Bacillaceae</taxon>
        <taxon>Evansella</taxon>
    </lineage>
</organism>
<dbReference type="AlphaFoldDB" id="A0A1H3QHF1"/>
<dbReference type="Pfam" id="PF13349">
    <property type="entry name" value="DUF4097"/>
    <property type="match status" value="1"/>
</dbReference>
<keyword evidence="1" id="KW-0472">Membrane</keyword>
<sequence>MQSKKLGRFTAGLVLILLGVIWLLSNWYGLSFVRLFSFLWPVIFVSIGAEIIYKQKRKKTEEKQFFHKPAVFLVVTAMLVSGGIFSVCEFGSVNNIVFFEGEWMTSFDILEAYPAEEIEEVTFQVTNGSIVFIGADTDEITIEGTVSSNSLDLKGLQAEYENRKVNVSKTSLEYIAKEKSSFFSMGSDNVYDLTVTVPSSIQSAILHIVNGSLEAEELEGDVDLTAVNGSITLMNIGGESTASTTNGSLIIRDITGSLEAGTTNGDIDIVSDTLAGNWNVDTVNGAILVKLPKEAGAVLEAETKNGEVSGNLPWERRYAGEMIKENTEGSAVLNGGDYQISISGVNTDVHVQVMD</sequence>
<dbReference type="STRING" id="1503961.SAMN05421736_106172"/>
<evidence type="ECO:0000256" key="1">
    <source>
        <dbReference type="SAM" id="Phobius"/>
    </source>
</evidence>
<evidence type="ECO:0000259" key="3">
    <source>
        <dbReference type="Pfam" id="PF22570"/>
    </source>
</evidence>
<feature type="domain" description="DUF4097" evidence="2">
    <location>
        <begin position="222"/>
        <end position="351"/>
    </location>
</feature>
<name>A0A1H3QHF1_9BACI</name>
<dbReference type="InterPro" id="IPR054331">
    <property type="entry name" value="LiaF_TM"/>
</dbReference>
<proteinExistence type="predicted"/>
<accession>A0A1H3QHF1</accession>
<keyword evidence="1" id="KW-0812">Transmembrane</keyword>
<dbReference type="InterPro" id="IPR025164">
    <property type="entry name" value="Toastrack_DUF4097"/>
</dbReference>
<evidence type="ECO:0000313" key="5">
    <source>
        <dbReference type="Proteomes" id="UP000198935"/>
    </source>
</evidence>
<dbReference type="Proteomes" id="UP000198935">
    <property type="component" value="Unassembled WGS sequence"/>
</dbReference>
<reference evidence="5" key="1">
    <citation type="submission" date="2016-10" db="EMBL/GenBank/DDBJ databases">
        <authorList>
            <person name="Varghese N."/>
            <person name="Submissions S."/>
        </authorList>
    </citation>
    <scope>NUCLEOTIDE SEQUENCE [LARGE SCALE GENOMIC DNA]</scope>
    <source>
        <strain evidence="5">SP</strain>
    </source>
</reference>
<feature type="transmembrane region" description="Helical" evidence="1">
    <location>
        <begin position="65"/>
        <end position="85"/>
    </location>
</feature>
<protein>
    <submittedName>
        <fullName evidence="4">Putative adhesin</fullName>
    </submittedName>
</protein>
<keyword evidence="1" id="KW-1133">Transmembrane helix</keyword>
<evidence type="ECO:0000259" key="2">
    <source>
        <dbReference type="Pfam" id="PF13349"/>
    </source>
</evidence>
<keyword evidence="5" id="KW-1185">Reference proteome</keyword>
<feature type="transmembrane region" description="Helical" evidence="1">
    <location>
        <begin position="9"/>
        <end position="29"/>
    </location>
</feature>
<gene>
    <name evidence="4" type="ORF">SAMN05421736_106172</name>
</gene>
<evidence type="ECO:0000313" key="4">
    <source>
        <dbReference type="EMBL" id="SDZ12561.1"/>
    </source>
</evidence>
<feature type="transmembrane region" description="Helical" evidence="1">
    <location>
        <begin position="35"/>
        <end position="53"/>
    </location>
</feature>